<dbReference type="Pfam" id="PF07690">
    <property type="entry name" value="MFS_1"/>
    <property type="match status" value="1"/>
</dbReference>
<keyword evidence="4 8" id="KW-0812">Transmembrane</keyword>
<evidence type="ECO:0000259" key="9">
    <source>
        <dbReference type="PROSITE" id="PS50850"/>
    </source>
</evidence>
<name>A0ABV3PXB3_9HYPH</name>
<feature type="transmembrane region" description="Helical" evidence="8">
    <location>
        <begin position="198"/>
        <end position="218"/>
    </location>
</feature>
<feature type="transmembrane region" description="Helical" evidence="8">
    <location>
        <begin position="339"/>
        <end position="357"/>
    </location>
</feature>
<dbReference type="Gene3D" id="1.20.1720.10">
    <property type="entry name" value="Multidrug resistance protein D"/>
    <property type="match status" value="1"/>
</dbReference>
<organism evidence="10 11">
    <name type="scientific">Labrys neptuniae</name>
    <dbReference type="NCBI Taxonomy" id="376174"/>
    <lineage>
        <taxon>Bacteria</taxon>
        <taxon>Pseudomonadati</taxon>
        <taxon>Pseudomonadota</taxon>
        <taxon>Alphaproteobacteria</taxon>
        <taxon>Hyphomicrobiales</taxon>
        <taxon>Xanthobacteraceae</taxon>
        <taxon>Labrys</taxon>
    </lineage>
</organism>
<dbReference type="EMBL" id="JBFNQD010000021">
    <property type="protein sequence ID" value="MEW9310086.1"/>
    <property type="molecule type" value="Genomic_DNA"/>
</dbReference>
<feature type="transmembrane region" description="Helical" evidence="8">
    <location>
        <begin position="173"/>
        <end position="192"/>
    </location>
</feature>
<evidence type="ECO:0000256" key="1">
    <source>
        <dbReference type="ARBA" id="ARBA00004651"/>
    </source>
</evidence>
<feature type="transmembrane region" description="Helical" evidence="8">
    <location>
        <begin position="264"/>
        <end position="284"/>
    </location>
</feature>
<evidence type="ECO:0000256" key="7">
    <source>
        <dbReference type="SAM" id="MobiDB-lite"/>
    </source>
</evidence>
<evidence type="ECO:0000256" key="5">
    <source>
        <dbReference type="ARBA" id="ARBA00022989"/>
    </source>
</evidence>
<keyword evidence="2" id="KW-0813">Transport</keyword>
<dbReference type="InterPro" id="IPR011701">
    <property type="entry name" value="MFS"/>
</dbReference>
<feature type="transmembrane region" description="Helical" evidence="8">
    <location>
        <begin position="436"/>
        <end position="457"/>
    </location>
</feature>
<keyword evidence="5 8" id="KW-1133">Transmembrane helix</keyword>
<feature type="transmembrane region" description="Helical" evidence="8">
    <location>
        <begin position="148"/>
        <end position="166"/>
    </location>
</feature>
<feature type="compositionally biased region" description="Basic and acidic residues" evidence="7">
    <location>
        <begin position="31"/>
        <end position="40"/>
    </location>
</feature>
<dbReference type="InterPro" id="IPR020846">
    <property type="entry name" value="MFS_dom"/>
</dbReference>
<accession>A0ABV3PXB3</accession>
<evidence type="ECO:0000256" key="8">
    <source>
        <dbReference type="SAM" id="Phobius"/>
    </source>
</evidence>
<comment type="subcellular location">
    <subcellularLocation>
        <location evidence="1">Cell membrane</location>
        <topology evidence="1">Multi-pass membrane protein</topology>
    </subcellularLocation>
</comment>
<feature type="transmembrane region" description="Helical" evidence="8">
    <location>
        <begin position="469"/>
        <end position="493"/>
    </location>
</feature>
<reference evidence="10 11" key="1">
    <citation type="submission" date="2024-07" db="EMBL/GenBank/DDBJ databases">
        <title>Description of Labrys sedimenti sp. nov., isolated from a diclofenac-degrading enrichment culture.</title>
        <authorList>
            <person name="Tancsics A."/>
            <person name="Csepanyi A."/>
        </authorList>
    </citation>
    <scope>NUCLEOTIDE SEQUENCE [LARGE SCALE GENOMIC DNA]</scope>
    <source>
        <strain evidence="10 11">LMG 23578</strain>
    </source>
</reference>
<dbReference type="PROSITE" id="PS50850">
    <property type="entry name" value="MFS"/>
    <property type="match status" value="1"/>
</dbReference>
<keyword evidence="11" id="KW-1185">Reference proteome</keyword>
<dbReference type="PANTHER" id="PTHR42718:SF46">
    <property type="entry name" value="BLR6921 PROTEIN"/>
    <property type="match status" value="1"/>
</dbReference>
<sequence>MMRIPPYQAQAYLSAVPPSNRRKTQSMPKSATRDDGRVHEKPTPPFHGALACLSLCILLSSLGTSIANVALPTLAAAFSASFEQVQWIVLAYLLAMTTLVVSVGRLGDIVGRRRLLLSGLLLFTLASACCAVAPTFGLLVAARAAQGLGAAIMAALGMAIIGEAVPRERTGSAMGLLGTMSAVGTALGPSLGGLMISAFGWRSIFLLNIPLGLLALYLSRRFLREDGGKSRDARNRFDSLGTFLLAATLAAYALAMTTGRSAPAWTGASLLLATVIGGALFLLVEARISSPLIQLAAFRSEGLSANLATSALVATVMMTTFVVGPFYLSGVYALDEAEIGAVMAIGPVLSILSGVFAGRIVDRLGAPRLILIGLTEMAVGAIVLSTMGPAFGVAGYIAGIVILTPGYQLFQAANNTAAMASIPADRRGVTSGLVNLSRNLGLITGASAMGAIFRFAAGTGDIAKAPPEAVAFGMQATFGTAALLIVVAIILAAGTRILAGRAAHTQDAP</sequence>
<keyword evidence="6 8" id="KW-0472">Membrane</keyword>
<feature type="transmembrane region" description="Helical" evidence="8">
    <location>
        <begin position="305"/>
        <end position="327"/>
    </location>
</feature>
<evidence type="ECO:0000256" key="6">
    <source>
        <dbReference type="ARBA" id="ARBA00023136"/>
    </source>
</evidence>
<feature type="transmembrane region" description="Helical" evidence="8">
    <location>
        <begin position="239"/>
        <end position="258"/>
    </location>
</feature>
<feature type="transmembrane region" description="Helical" evidence="8">
    <location>
        <begin position="119"/>
        <end position="142"/>
    </location>
</feature>
<feature type="region of interest" description="Disordered" evidence="7">
    <location>
        <begin position="17"/>
        <end position="40"/>
    </location>
</feature>
<feature type="transmembrane region" description="Helical" evidence="8">
    <location>
        <begin position="369"/>
        <end position="387"/>
    </location>
</feature>
<dbReference type="Proteomes" id="UP001555786">
    <property type="component" value="Unassembled WGS sequence"/>
</dbReference>
<dbReference type="Gene3D" id="1.20.1250.20">
    <property type="entry name" value="MFS general substrate transporter like domains"/>
    <property type="match status" value="1"/>
</dbReference>
<feature type="transmembrane region" description="Helical" evidence="8">
    <location>
        <begin position="87"/>
        <end position="107"/>
    </location>
</feature>
<dbReference type="InterPro" id="IPR036259">
    <property type="entry name" value="MFS_trans_sf"/>
</dbReference>
<keyword evidence="3" id="KW-1003">Cell membrane</keyword>
<evidence type="ECO:0000256" key="4">
    <source>
        <dbReference type="ARBA" id="ARBA00022692"/>
    </source>
</evidence>
<evidence type="ECO:0000313" key="11">
    <source>
        <dbReference type="Proteomes" id="UP001555786"/>
    </source>
</evidence>
<feature type="transmembrane region" description="Helical" evidence="8">
    <location>
        <begin position="393"/>
        <end position="410"/>
    </location>
</feature>
<feature type="domain" description="Major facilitator superfamily (MFS) profile" evidence="9">
    <location>
        <begin position="49"/>
        <end position="500"/>
    </location>
</feature>
<comment type="caution">
    <text evidence="10">The sequence shown here is derived from an EMBL/GenBank/DDBJ whole genome shotgun (WGS) entry which is preliminary data.</text>
</comment>
<gene>
    <name evidence="10" type="ORF">ABXS05_31395</name>
</gene>
<evidence type="ECO:0000256" key="2">
    <source>
        <dbReference type="ARBA" id="ARBA00022448"/>
    </source>
</evidence>
<proteinExistence type="predicted"/>
<dbReference type="SUPFAM" id="SSF103473">
    <property type="entry name" value="MFS general substrate transporter"/>
    <property type="match status" value="1"/>
</dbReference>
<evidence type="ECO:0000313" key="10">
    <source>
        <dbReference type="EMBL" id="MEW9310086.1"/>
    </source>
</evidence>
<dbReference type="PANTHER" id="PTHR42718">
    <property type="entry name" value="MAJOR FACILITATOR SUPERFAMILY MULTIDRUG TRANSPORTER MFSC"/>
    <property type="match status" value="1"/>
</dbReference>
<protein>
    <submittedName>
        <fullName evidence="10">MFS transporter</fullName>
    </submittedName>
</protein>
<dbReference type="PRINTS" id="PR01036">
    <property type="entry name" value="TCRTETB"/>
</dbReference>
<evidence type="ECO:0000256" key="3">
    <source>
        <dbReference type="ARBA" id="ARBA00022475"/>
    </source>
</evidence>
<dbReference type="CDD" id="cd17321">
    <property type="entry name" value="MFS_MMR_MDR_like"/>
    <property type="match status" value="1"/>
</dbReference>